<keyword evidence="6" id="KW-0597">Phosphoprotein</keyword>
<dbReference type="SMART" id="SM00342">
    <property type="entry name" value="HTH_ARAC"/>
    <property type="match status" value="1"/>
</dbReference>
<dbReference type="PANTHER" id="PTHR43280:SF28">
    <property type="entry name" value="HTH-TYPE TRANSCRIPTIONAL ACTIVATOR RHAS"/>
    <property type="match status" value="1"/>
</dbReference>
<sequence>MMYRMLVADDEPIERMVICKTIKNNFKNLFEIVQAVNGREAIELFEQTHFDIVFLDIEMPGITGLEAAEKIRKKDKGCNIIFLTAYDEFGYAKKAITVKALNYLLKPGSEKEIVSTVKEALKVIEERQERQTREALATSELSIGSSENPEQVRINVVREEILRYIRMHYIEEISMQDVAEAMNYSNAYFCKLFKQGFQKSFTTYLMEYRIEKAKQLLSDVTINVKDISDKVGYKDSNYFAKVFKKLVGVTPSEYRIIILGKNTIAANNDEKWNNNVG</sequence>
<dbReference type="GO" id="GO:0000160">
    <property type="term" value="P:phosphorelay signal transduction system"/>
    <property type="evidence" value="ECO:0007669"/>
    <property type="project" value="InterPro"/>
</dbReference>
<dbReference type="InterPro" id="IPR001789">
    <property type="entry name" value="Sig_transdc_resp-reg_receiver"/>
</dbReference>
<dbReference type="PANTHER" id="PTHR43280">
    <property type="entry name" value="ARAC-FAMILY TRANSCRIPTIONAL REGULATOR"/>
    <property type="match status" value="1"/>
</dbReference>
<dbReference type="OrthoDB" id="1769137at2"/>
<evidence type="ECO:0000313" key="9">
    <source>
        <dbReference type="EMBL" id="KAB1440750.1"/>
    </source>
</evidence>
<comment type="caution">
    <text evidence="9">The sequence shown here is derived from an EMBL/GenBank/DDBJ whole genome shotgun (WGS) entry which is preliminary data.</text>
</comment>
<evidence type="ECO:0000256" key="3">
    <source>
        <dbReference type="ARBA" id="ARBA00023125"/>
    </source>
</evidence>
<dbReference type="Gene3D" id="3.40.50.2300">
    <property type="match status" value="1"/>
</dbReference>
<evidence type="ECO:0000256" key="6">
    <source>
        <dbReference type="PROSITE-ProRule" id="PRU00169"/>
    </source>
</evidence>
<reference evidence="9 10" key="2">
    <citation type="submission" date="2020-02" db="EMBL/GenBank/DDBJ databases">
        <title>Candidatus Galacturonibacter soehngenii shows hetero-acetogenic catabolism of galacturonic acid but lacks a canonical carbon monoxide dehydrogenase/acetyl-CoA synthase complex.</title>
        <authorList>
            <person name="Diender M."/>
            <person name="Stouten G.R."/>
            <person name="Petersen J.F."/>
            <person name="Nielsen P.H."/>
            <person name="Dueholm M.S."/>
            <person name="Pronk J.T."/>
            <person name="Van Loosdrecht M.C.M."/>
        </authorList>
    </citation>
    <scope>NUCLEOTIDE SEQUENCE [LARGE SCALE GENOMIC DNA]</scope>
    <source>
        <strain evidence="9">GalUA</strain>
    </source>
</reference>
<dbReference type="PROSITE" id="PS00041">
    <property type="entry name" value="HTH_ARAC_FAMILY_1"/>
    <property type="match status" value="1"/>
</dbReference>
<accession>A0A7V7QNT9</accession>
<dbReference type="GO" id="GO:0003700">
    <property type="term" value="F:DNA-binding transcription factor activity"/>
    <property type="evidence" value="ECO:0007669"/>
    <property type="project" value="InterPro"/>
</dbReference>
<dbReference type="InterPro" id="IPR011006">
    <property type="entry name" value="CheY-like_superfamily"/>
</dbReference>
<dbReference type="InterPro" id="IPR018060">
    <property type="entry name" value="HTH_AraC"/>
</dbReference>
<keyword evidence="2" id="KW-0805">Transcription regulation</keyword>
<dbReference type="GO" id="GO:0043565">
    <property type="term" value="F:sequence-specific DNA binding"/>
    <property type="evidence" value="ECO:0007669"/>
    <property type="project" value="InterPro"/>
</dbReference>
<dbReference type="PRINTS" id="PR00032">
    <property type="entry name" value="HTHARAC"/>
</dbReference>
<dbReference type="EMBL" id="WAGX01000003">
    <property type="protein sequence ID" value="KAB1440750.1"/>
    <property type="molecule type" value="Genomic_DNA"/>
</dbReference>
<dbReference type="InterPro" id="IPR020449">
    <property type="entry name" value="Tscrpt_reg_AraC-type_HTH"/>
</dbReference>
<dbReference type="InterPro" id="IPR018062">
    <property type="entry name" value="HTH_AraC-typ_CS"/>
</dbReference>
<keyword evidence="3" id="KW-0238">DNA-binding</keyword>
<feature type="domain" description="HTH araC/xylS-type" evidence="7">
    <location>
        <begin position="159"/>
        <end position="257"/>
    </location>
</feature>
<protein>
    <recommendedName>
        <fullName evidence="1">Stage 0 sporulation protein A homolog</fullName>
    </recommendedName>
</protein>
<evidence type="ECO:0000256" key="4">
    <source>
        <dbReference type="ARBA" id="ARBA00023163"/>
    </source>
</evidence>
<dbReference type="Pfam" id="PF12833">
    <property type="entry name" value="HTH_18"/>
    <property type="match status" value="1"/>
</dbReference>
<dbReference type="SUPFAM" id="SSF46689">
    <property type="entry name" value="Homeodomain-like"/>
    <property type="match status" value="1"/>
</dbReference>
<evidence type="ECO:0000259" key="7">
    <source>
        <dbReference type="PROSITE" id="PS01124"/>
    </source>
</evidence>
<feature type="domain" description="Response regulatory" evidence="8">
    <location>
        <begin position="4"/>
        <end position="121"/>
    </location>
</feature>
<evidence type="ECO:0000313" key="10">
    <source>
        <dbReference type="Proteomes" id="UP000461768"/>
    </source>
</evidence>
<evidence type="ECO:0000256" key="5">
    <source>
        <dbReference type="ARBA" id="ARBA00024867"/>
    </source>
</evidence>
<evidence type="ECO:0000256" key="1">
    <source>
        <dbReference type="ARBA" id="ARBA00018672"/>
    </source>
</evidence>
<feature type="modified residue" description="4-aspartylphosphate" evidence="6">
    <location>
        <position position="56"/>
    </location>
</feature>
<dbReference type="SUPFAM" id="SSF52172">
    <property type="entry name" value="CheY-like"/>
    <property type="match status" value="1"/>
</dbReference>
<organism evidence="9 10">
    <name type="scientific">Candidatus Galacturonatibacter soehngenii</name>
    <dbReference type="NCBI Taxonomy" id="2307010"/>
    <lineage>
        <taxon>Bacteria</taxon>
        <taxon>Bacillati</taxon>
        <taxon>Bacillota</taxon>
        <taxon>Clostridia</taxon>
        <taxon>Lachnospirales</taxon>
        <taxon>Lachnospiraceae</taxon>
        <taxon>Candidatus Galacturonatibacter</taxon>
    </lineage>
</organism>
<comment type="function">
    <text evidence="5">May play the central regulatory role in sporulation. It may be an element of the effector pathway responsible for the activation of sporulation genes in response to nutritional stress. Spo0A may act in concert with spo0H (a sigma factor) to control the expression of some genes that are critical to the sporulation process.</text>
</comment>
<dbReference type="Pfam" id="PF00072">
    <property type="entry name" value="Response_reg"/>
    <property type="match status" value="1"/>
</dbReference>
<evidence type="ECO:0000259" key="8">
    <source>
        <dbReference type="PROSITE" id="PS50110"/>
    </source>
</evidence>
<dbReference type="Gene3D" id="1.10.10.60">
    <property type="entry name" value="Homeodomain-like"/>
    <property type="match status" value="2"/>
</dbReference>
<keyword evidence="10" id="KW-1185">Reference proteome</keyword>
<proteinExistence type="predicted"/>
<evidence type="ECO:0000256" key="2">
    <source>
        <dbReference type="ARBA" id="ARBA00023015"/>
    </source>
</evidence>
<dbReference type="CDD" id="cd17536">
    <property type="entry name" value="REC_YesN-like"/>
    <property type="match status" value="1"/>
</dbReference>
<dbReference type="SMART" id="SM00448">
    <property type="entry name" value="REC"/>
    <property type="match status" value="1"/>
</dbReference>
<dbReference type="PROSITE" id="PS01124">
    <property type="entry name" value="HTH_ARAC_FAMILY_2"/>
    <property type="match status" value="1"/>
</dbReference>
<dbReference type="InterPro" id="IPR009057">
    <property type="entry name" value="Homeodomain-like_sf"/>
</dbReference>
<gene>
    <name evidence="9" type="ORF">F7O84_01935</name>
</gene>
<reference evidence="9 10" key="1">
    <citation type="submission" date="2019-09" db="EMBL/GenBank/DDBJ databases">
        <authorList>
            <person name="Valk L.C."/>
        </authorList>
    </citation>
    <scope>NUCLEOTIDE SEQUENCE [LARGE SCALE GENOMIC DNA]</scope>
    <source>
        <strain evidence="9">GalUA</strain>
    </source>
</reference>
<dbReference type="PROSITE" id="PS50110">
    <property type="entry name" value="RESPONSE_REGULATORY"/>
    <property type="match status" value="1"/>
</dbReference>
<name>A0A7V7QNT9_9FIRM</name>
<keyword evidence="4" id="KW-0804">Transcription</keyword>
<dbReference type="Proteomes" id="UP000461768">
    <property type="component" value="Unassembled WGS sequence"/>
</dbReference>
<dbReference type="AlphaFoldDB" id="A0A7V7QNT9"/>